<evidence type="ECO:0000313" key="4">
    <source>
        <dbReference type="Proteomes" id="UP001152759"/>
    </source>
</evidence>
<dbReference type="Proteomes" id="UP001152759">
    <property type="component" value="Chromosome 2"/>
</dbReference>
<dbReference type="SUPFAM" id="SSF48452">
    <property type="entry name" value="TPR-like"/>
    <property type="match status" value="1"/>
</dbReference>
<evidence type="ECO:0000256" key="2">
    <source>
        <dbReference type="SAM" id="MobiDB-lite"/>
    </source>
</evidence>
<gene>
    <name evidence="3" type="ORF">BEMITA_LOCUS4388</name>
</gene>
<dbReference type="SUPFAM" id="SSF81901">
    <property type="entry name" value="HCP-like"/>
    <property type="match status" value="1"/>
</dbReference>
<dbReference type="Pfam" id="PF13176">
    <property type="entry name" value="TPR_7"/>
    <property type="match status" value="1"/>
</dbReference>
<dbReference type="GO" id="GO:0005814">
    <property type="term" value="C:centriole"/>
    <property type="evidence" value="ECO:0007669"/>
    <property type="project" value="TreeGrafter"/>
</dbReference>
<dbReference type="InterPro" id="IPR011990">
    <property type="entry name" value="TPR-like_helical_dom_sf"/>
</dbReference>
<dbReference type="GO" id="GO:0042073">
    <property type="term" value="P:intraciliary transport"/>
    <property type="evidence" value="ECO:0007669"/>
    <property type="project" value="TreeGrafter"/>
</dbReference>
<feature type="compositionally biased region" description="Acidic residues" evidence="2">
    <location>
        <begin position="826"/>
        <end position="840"/>
    </location>
</feature>
<feature type="repeat" description="TPR" evidence="1">
    <location>
        <begin position="527"/>
        <end position="560"/>
    </location>
</feature>
<reference evidence="3" key="1">
    <citation type="submission" date="2021-12" db="EMBL/GenBank/DDBJ databases">
        <authorList>
            <person name="King R."/>
        </authorList>
    </citation>
    <scope>NUCLEOTIDE SEQUENCE</scope>
</reference>
<dbReference type="GO" id="GO:0097730">
    <property type="term" value="C:non-motile cilium"/>
    <property type="evidence" value="ECO:0007669"/>
    <property type="project" value="TreeGrafter"/>
</dbReference>
<feature type="compositionally biased region" description="Polar residues" evidence="2">
    <location>
        <begin position="772"/>
        <end position="796"/>
    </location>
</feature>
<evidence type="ECO:0008006" key="5">
    <source>
        <dbReference type="Google" id="ProtNLM"/>
    </source>
</evidence>
<dbReference type="PANTHER" id="PTHR44117:SF1">
    <property type="entry name" value="INTRAFLAGELLAR TRANSPORT PROTEIN 88 HOMOLOG"/>
    <property type="match status" value="1"/>
</dbReference>
<proteinExistence type="predicted"/>
<dbReference type="PROSITE" id="PS50005">
    <property type="entry name" value="TPR"/>
    <property type="match status" value="6"/>
</dbReference>
<feature type="region of interest" description="Disordered" evidence="2">
    <location>
        <begin position="730"/>
        <end position="840"/>
    </location>
</feature>
<protein>
    <recommendedName>
        <fullName evidence="5">No mechanoreceptor potential B</fullName>
    </recommendedName>
</protein>
<organism evidence="3 4">
    <name type="scientific">Bemisia tabaci</name>
    <name type="common">Sweetpotato whitefly</name>
    <name type="synonym">Aleurodes tabaci</name>
    <dbReference type="NCBI Taxonomy" id="7038"/>
    <lineage>
        <taxon>Eukaryota</taxon>
        <taxon>Metazoa</taxon>
        <taxon>Ecdysozoa</taxon>
        <taxon>Arthropoda</taxon>
        <taxon>Hexapoda</taxon>
        <taxon>Insecta</taxon>
        <taxon>Pterygota</taxon>
        <taxon>Neoptera</taxon>
        <taxon>Paraneoptera</taxon>
        <taxon>Hemiptera</taxon>
        <taxon>Sternorrhyncha</taxon>
        <taxon>Aleyrodoidea</taxon>
        <taxon>Aleyrodidae</taxon>
        <taxon>Aleyrodinae</taxon>
        <taxon>Bemisia</taxon>
    </lineage>
</organism>
<feature type="compositionally biased region" description="Polar residues" evidence="2">
    <location>
        <begin position="812"/>
        <end position="822"/>
    </location>
</feature>
<feature type="compositionally biased region" description="Low complexity" evidence="2">
    <location>
        <begin position="747"/>
        <end position="758"/>
    </location>
</feature>
<dbReference type="SMART" id="SM00028">
    <property type="entry name" value="TPR"/>
    <property type="match status" value="10"/>
</dbReference>
<dbReference type="Pfam" id="PF13424">
    <property type="entry name" value="TPR_12"/>
    <property type="match status" value="1"/>
</dbReference>
<sequence length="840" mass="94456">MAFGASQVQMYPSDDDDMYSGFNEYPSALSTKDIETDEIFQEALRSSFAKKPGILTKPNTAMRFGTSRLTSALGRTETAITSTARQSTVGAGILSETIMRPMTAVRGAGYTSQRQSTAMFDPLNQAQTMTEPTIAQEESDRPEDKIKQMERRITELIDEACLAENKSDFKTALAKAKEASARERSLIRMQEQAGLSDSHNLDLTFLVLFNLACQYASNKMYTEALNTYQVITRNRMFTNANRLKVNMGNIYVHLGQYQKAIKMYRMALDQVPNTHKDLRVRIMHNIGILFVKLGQFDDACTSFEYIMQEKPDFKAGLHVILCYYAVENKERMKEAFQMLLAVPLLIDDDDKYAVNNEDVNASLLAEVVRNDSLTVLERQMKQEAEKCILTAAKLISPVIGDSYSAGYNWCLDAIKSSLYAPLAGDLEINKAISFLCQGEIPQAIDSLKLFDKRESKVASAALTNLSFIYLLQGNVEEAEKSSEAAYEADCYNANAYVNLGNCALTRNDMNRARQLYATALENDSTCIQALFNLGLIHKQNGDYSEAVDCFMKLSAIMSNHPPVLYQLGHLHQLLRDPDQAVEWYLQLLSIVPTDPTVLLRLGEIFEAENDKQQAYHYYFESYRHYPSNLRVLDWLGSYYLELRVPEKAVGYYERAALLQPLEPRWKLMIGSCHRHSGNYQLALQTYKDVHLQFPENVDCLKFLIRLCNGLGLKDGAHYATLLKKVEKSKEVRERISSGRSGSRRGSARSSQSGQSPQSALIDYQSPVPPSTAPRSKFSTSETFQNSFTPASRGNDTSYDDPLGPLPERPKTSAGSKFKYQNTAADEFADDDFAVDELLPE</sequence>
<feature type="repeat" description="TPR" evidence="1">
    <location>
        <begin position="561"/>
        <end position="594"/>
    </location>
</feature>
<dbReference type="Pfam" id="PF13432">
    <property type="entry name" value="TPR_16"/>
    <property type="match status" value="2"/>
</dbReference>
<evidence type="ECO:0000256" key="1">
    <source>
        <dbReference type="PROSITE-ProRule" id="PRU00339"/>
    </source>
</evidence>
<dbReference type="AlphaFoldDB" id="A0A9P0F246"/>
<feature type="repeat" description="TPR" evidence="1">
    <location>
        <begin position="280"/>
        <end position="313"/>
    </location>
</feature>
<keyword evidence="1" id="KW-0802">TPR repeat</keyword>
<feature type="repeat" description="TPR" evidence="1">
    <location>
        <begin position="595"/>
        <end position="628"/>
    </location>
</feature>
<dbReference type="GO" id="GO:0019894">
    <property type="term" value="F:kinesin binding"/>
    <property type="evidence" value="ECO:0007669"/>
    <property type="project" value="TreeGrafter"/>
</dbReference>
<feature type="repeat" description="TPR" evidence="1">
    <location>
        <begin position="493"/>
        <end position="526"/>
    </location>
</feature>
<accession>A0A9P0F246</accession>
<keyword evidence="4" id="KW-1185">Reference proteome</keyword>
<dbReference type="Gene3D" id="1.25.40.10">
    <property type="entry name" value="Tetratricopeptide repeat domain"/>
    <property type="match status" value="2"/>
</dbReference>
<dbReference type="PROSITE" id="PS50293">
    <property type="entry name" value="TPR_REGION"/>
    <property type="match status" value="1"/>
</dbReference>
<dbReference type="InterPro" id="IPR019734">
    <property type="entry name" value="TPR_rpt"/>
</dbReference>
<dbReference type="GO" id="GO:1905515">
    <property type="term" value="P:non-motile cilium assembly"/>
    <property type="evidence" value="ECO:0007669"/>
    <property type="project" value="TreeGrafter"/>
</dbReference>
<dbReference type="EMBL" id="OU963863">
    <property type="protein sequence ID" value="CAH0385131.1"/>
    <property type="molecule type" value="Genomic_DNA"/>
</dbReference>
<name>A0A9P0F246_BEMTA</name>
<dbReference type="PANTHER" id="PTHR44117">
    <property type="entry name" value="INTRAFLAGELLAR TRANSPORT PROTEIN 88 HOMOLOG"/>
    <property type="match status" value="1"/>
</dbReference>
<dbReference type="GO" id="GO:0097546">
    <property type="term" value="C:ciliary base"/>
    <property type="evidence" value="ECO:0007669"/>
    <property type="project" value="TreeGrafter"/>
</dbReference>
<feature type="repeat" description="TPR" evidence="1">
    <location>
        <begin position="241"/>
        <end position="274"/>
    </location>
</feature>
<dbReference type="GO" id="GO:0036064">
    <property type="term" value="C:ciliary basal body"/>
    <property type="evidence" value="ECO:0007669"/>
    <property type="project" value="TreeGrafter"/>
</dbReference>
<dbReference type="FunFam" id="1.25.40.10:FF:000468">
    <property type="entry name" value="Intraflagellar transport 88 homolog"/>
    <property type="match status" value="1"/>
</dbReference>
<dbReference type="Pfam" id="PF13181">
    <property type="entry name" value="TPR_8"/>
    <property type="match status" value="1"/>
</dbReference>
<evidence type="ECO:0000313" key="3">
    <source>
        <dbReference type="EMBL" id="CAH0385131.1"/>
    </source>
</evidence>